<dbReference type="OrthoDB" id="6585699at2759"/>
<dbReference type="InterPro" id="IPR052011">
    <property type="entry name" value="CENP-NAC/CAD_complex"/>
</dbReference>
<dbReference type="Proteomes" id="UP000228934">
    <property type="component" value="Unassembled WGS sequence"/>
</dbReference>
<keyword evidence="8" id="KW-1185">Reference proteome</keyword>
<evidence type="ECO:0000256" key="2">
    <source>
        <dbReference type="ARBA" id="ARBA00004584"/>
    </source>
</evidence>
<reference evidence="8" key="1">
    <citation type="journal article" date="2017" name="Nat. Commun.">
        <title>The North American bullfrog draft genome provides insight into hormonal regulation of long noncoding RNA.</title>
        <authorList>
            <person name="Hammond S.A."/>
            <person name="Warren R.L."/>
            <person name="Vandervalk B.P."/>
            <person name="Kucuk E."/>
            <person name="Khan H."/>
            <person name="Gibb E.A."/>
            <person name="Pandoh P."/>
            <person name="Kirk H."/>
            <person name="Zhao Y."/>
            <person name="Jones M."/>
            <person name="Mungall A.J."/>
            <person name="Coope R."/>
            <person name="Pleasance S."/>
            <person name="Moore R.A."/>
            <person name="Holt R.A."/>
            <person name="Round J.M."/>
            <person name="Ohora S."/>
            <person name="Walle B.V."/>
            <person name="Veldhoen N."/>
            <person name="Helbing C.C."/>
            <person name="Birol I."/>
        </authorList>
    </citation>
    <scope>NUCLEOTIDE SEQUENCE [LARGE SCALE GENOMIC DNA]</scope>
</reference>
<evidence type="ECO:0000256" key="5">
    <source>
        <dbReference type="ARBA" id="ARBA00023242"/>
    </source>
</evidence>
<comment type="subcellular location">
    <subcellularLocation>
        <location evidence="2">Chromosome</location>
        <location evidence="2">Centromere</location>
    </subcellularLocation>
    <subcellularLocation>
        <location evidence="1">Nucleus</location>
    </subcellularLocation>
</comment>
<name>A0A2G9PU31_AQUCT</name>
<dbReference type="Pfam" id="PF05238">
    <property type="entry name" value="CENP-N"/>
    <property type="match status" value="1"/>
</dbReference>
<keyword evidence="5" id="KW-0539">Nucleus</keyword>
<proteinExistence type="inferred from homology"/>
<keyword evidence="4" id="KW-0158">Chromosome</keyword>
<evidence type="ECO:0000313" key="8">
    <source>
        <dbReference type="Proteomes" id="UP000228934"/>
    </source>
</evidence>
<dbReference type="GO" id="GO:0034080">
    <property type="term" value="P:CENP-A containing chromatin assembly"/>
    <property type="evidence" value="ECO:0007669"/>
    <property type="project" value="InterPro"/>
</dbReference>
<dbReference type="PANTHER" id="PTHR46790:SF1">
    <property type="entry name" value="CENTROMERE PROTEIN N"/>
    <property type="match status" value="1"/>
</dbReference>
<dbReference type="GO" id="GO:0005654">
    <property type="term" value="C:nucleoplasm"/>
    <property type="evidence" value="ECO:0007669"/>
    <property type="project" value="TreeGrafter"/>
</dbReference>
<dbReference type="AlphaFoldDB" id="A0A2G9PU31"/>
<evidence type="ECO:0000256" key="4">
    <source>
        <dbReference type="ARBA" id="ARBA00022454"/>
    </source>
</evidence>
<evidence type="ECO:0000256" key="3">
    <source>
        <dbReference type="ARBA" id="ARBA00005566"/>
    </source>
</evidence>
<gene>
    <name evidence="7" type="ORF">AB205_0077400</name>
</gene>
<sequence length="347" mass="39750">NHSNAKKRTWDVYQMSKPTDSEMNHIDVSEFKARFKKVIHSVMKNWPCRKGAWFSSHQGRRDPRVLGGHWLCRRATGACHLALLKRPTYSYDSSPSGANLPQYNCGSWSGTSQGRSVEHTRVTIHFKDFGDAMWIRLAWSQTSMKPNQYKPTFVVYHTQTPYIFISSLSSTFRPVLCQALLSAAKYSHIQHMDLKSRCLDSLKDIVFKRFNQNLQTYHPRPLQERNYVPSILDPRVTYENLKEKERVHYLTRETFGDGPLPELDHASYRLETTFKGEPGIAEKIEPLRCVVKFSGPNLLESIRSLAPSGVAEAPISSLLTCIPHKARNIFKISDRRPLQPTSSQATN</sequence>
<dbReference type="EMBL" id="KV922453">
    <property type="protein sequence ID" value="PIO06845.1"/>
    <property type="molecule type" value="Genomic_DNA"/>
</dbReference>
<evidence type="ECO:0000256" key="6">
    <source>
        <dbReference type="ARBA" id="ARBA00023328"/>
    </source>
</evidence>
<feature type="non-terminal residue" evidence="7">
    <location>
        <position position="1"/>
    </location>
</feature>
<evidence type="ECO:0000313" key="7">
    <source>
        <dbReference type="EMBL" id="PIO06845.1"/>
    </source>
</evidence>
<keyword evidence="6" id="KW-0137">Centromere</keyword>
<comment type="similarity">
    <text evidence="3">Belongs to the CENP-N/CHL4 family.</text>
</comment>
<evidence type="ECO:0000256" key="1">
    <source>
        <dbReference type="ARBA" id="ARBA00004123"/>
    </source>
</evidence>
<dbReference type="PANTHER" id="PTHR46790">
    <property type="entry name" value="CENTROMERE PROTEIN N"/>
    <property type="match status" value="1"/>
</dbReference>
<dbReference type="InterPro" id="IPR007902">
    <property type="entry name" value="Chl4/mis15/CENP-N"/>
</dbReference>
<dbReference type="GO" id="GO:0000775">
    <property type="term" value="C:chromosome, centromeric region"/>
    <property type="evidence" value="ECO:0007669"/>
    <property type="project" value="UniProtKB-SubCell"/>
</dbReference>
<protein>
    <recommendedName>
        <fullName evidence="9">Centromere protein N</fullName>
    </recommendedName>
</protein>
<evidence type="ECO:0008006" key="9">
    <source>
        <dbReference type="Google" id="ProtNLM"/>
    </source>
</evidence>
<dbReference type="GO" id="GO:0007059">
    <property type="term" value="P:chromosome segregation"/>
    <property type="evidence" value="ECO:0007669"/>
    <property type="project" value="InterPro"/>
</dbReference>
<accession>A0A2G9PU31</accession>
<organism evidence="7 8">
    <name type="scientific">Aquarana catesbeiana</name>
    <name type="common">American bullfrog</name>
    <name type="synonym">Rana catesbeiana</name>
    <dbReference type="NCBI Taxonomy" id="8400"/>
    <lineage>
        <taxon>Eukaryota</taxon>
        <taxon>Metazoa</taxon>
        <taxon>Chordata</taxon>
        <taxon>Craniata</taxon>
        <taxon>Vertebrata</taxon>
        <taxon>Euteleostomi</taxon>
        <taxon>Amphibia</taxon>
        <taxon>Batrachia</taxon>
        <taxon>Anura</taxon>
        <taxon>Neobatrachia</taxon>
        <taxon>Ranoidea</taxon>
        <taxon>Ranidae</taxon>
        <taxon>Aquarana</taxon>
    </lineage>
</organism>